<dbReference type="RefSeq" id="WP_274922779.1">
    <property type="nucleotide sequence ID" value="NZ_BMWJ01000001.1"/>
</dbReference>
<sequence>MLLVAVVVADVLSVAAGLNVRRVFVAIAGGDMEAYGLTLQAHLLHQRAYSLQLLALVPTAVVFVLWFRRVRLNAEVFDASLQTMRPGWAVGAWFVPVGNFWLPRRVAGGVWAASTRADEGRSTVSGTPMNLWWAAWVLDLVFGRYAARTYERAELPQEVVDAIGLVVASDVLDIVAAVLAMLFVRRLTAMQGERAAVGPTPPSAHRASDPATY</sequence>
<dbReference type="Proteomes" id="UP001519311">
    <property type="component" value="Unassembled WGS sequence"/>
</dbReference>
<keyword evidence="1" id="KW-1133">Transmembrane helix</keyword>
<organism evidence="3 4">
    <name type="scientific">Streptomyces clavifer</name>
    <dbReference type="NCBI Taxonomy" id="68188"/>
    <lineage>
        <taxon>Bacteria</taxon>
        <taxon>Bacillati</taxon>
        <taxon>Actinomycetota</taxon>
        <taxon>Actinomycetes</taxon>
        <taxon>Kitasatosporales</taxon>
        <taxon>Streptomycetaceae</taxon>
        <taxon>Streptomyces</taxon>
    </lineage>
</organism>
<feature type="transmembrane region" description="Helical" evidence="1">
    <location>
        <begin position="131"/>
        <end position="147"/>
    </location>
</feature>
<accession>A0ABS4V6G2</accession>
<feature type="domain" description="DUF4328" evidence="2">
    <location>
        <begin position="42"/>
        <end position="189"/>
    </location>
</feature>
<feature type="transmembrane region" description="Helical" evidence="1">
    <location>
        <begin position="159"/>
        <end position="184"/>
    </location>
</feature>
<keyword evidence="1" id="KW-0812">Transmembrane</keyword>
<dbReference type="EMBL" id="JAGINS010000001">
    <property type="protein sequence ID" value="MBP2359490.1"/>
    <property type="molecule type" value="Genomic_DNA"/>
</dbReference>
<dbReference type="InterPro" id="IPR025565">
    <property type="entry name" value="DUF4328"/>
</dbReference>
<keyword evidence="1" id="KW-0472">Membrane</keyword>
<evidence type="ECO:0000313" key="4">
    <source>
        <dbReference type="Proteomes" id="UP001519311"/>
    </source>
</evidence>
<gene>
    <name evidence="3" type="ORF">JOF59_001890</name>
</gene>
<comment type="caution">
    <text evidence="3">The sequence shown here is derived from an EMBL/GenBank/DDBJ whole genome shotgun (WGS) entry which is preliminary data.</text>
</comment>
<name>A0ABS4V6G2_9ACTN</name>
<feature type="transmembrane region" description="Helical" evidence="1">
    <location>
        <begin position="49"/>
        <end position="67"/>
    </location>
</feature>
<evidence type="ECO:0000259" key="2">
    <source>
        <dbReference type="Pfam" id="PF14219"/>
    </source>
</evidence>
<keyword evidence="4" id="KW-1185">Reference proteome</keyword>
<dbReference type="Pfam" id="PF14219">
    <property type="entry name" value="DUF4328"/>
    <property type="match status" value="1"/>
</dbReference>
<evidence type="ECO:0000256" key="1">
    <source>
        <dbReference type="SAM" id="Phobius"/>
    </source>
</evidence>
<evidence type="ECO:0000313" key="3">
    <source>
        <dbReference type="EMBL" id="MBP2359490.1"/>
    </source>
</evidence>
<reference evidence="3 4" key="1">
    <citation type="submission" date="2021-03" db="EMBL/GenBank/DDBJ databases">
        <title>Sequencing the genomes of 1000 actinobacteria strains.</title>
        <authorList>
            <person name="Klenk H.-P."/>
        </authorList>
    </citation>
    <scope>NUCLEOTIDE SEQUENCE [LARGE SCALE GENOMIC DNA]</scope>
    <source>
        <strain evidence="3 4">DSM 40843</strain>
    </source>
</reference>
<protein>
    <recommendedName>
        <fullName evidence="2">DUF4328 domain-containing protein</fullName>
    </recommendedName>
</protein>
<proteinExistence type="predicted"/>